<keyword evidence="6" id="KW-0030">Aminoacyl-tRNA synthetase</keyword>
<sequence>MAAITPTLDVEHRSRLTEQSLSAAGGPEATEPDEDFLHALEYAMPLTGGLGLGLGVDRLIMMLTFPLVRSRD</sequence>
<reference evidence="6 7" key="1">
    <citation type="submission" date="2020-08" db="EMBL/GenBank/DDBJ databases">
        <title>Sequencing the genomes of 1000 actinobacteria strains.</title>
        <authorList>
            <person name="Klenk H.-P."/>
        </authorList>
    </citation>
    <scope>NUCLEOTIDE SEQUENCE [LARGE SCALE GENOMIC DNA]</scope>
    <source>
        <strain evidence="6 7">DSM 43023</strain>
    </source>
</reference>
<dbReference type="InterPro" id="IPR004364">
    <property type="entry name" value="Aa-tRNA-synt_II"/>
</dbReference>
<evidence type="ECO:0000256" key="1">
    <source>
        <dbReference type="ARBA" id="ARBA00022598"/>
    </source>
</evidence>
<name>A0A7W7RUL3_9ACTN</name>
<gene>
    <name evidence="6" type="ORF">FHR32_002752</name>
</gene>
<dbReference type="GO" id="GO:0004824">
    <property type="term" value="F:lysine-tRNA ligase activity"/>
    <property type="evidence" value="ECO:0007669"/>
    <property type="project" value="TreeGrafter"/>
</dbReference>
<dbReference type="Proteomes" id="UP000534286">
    <property type="component" value="Unassembled WGS sequence"/>
</dbReference>
<dbReference type="SUPFAM" id="SSF55681">
    <property type="entry name" value="Class II aaRS and biotin synthetases"/>
    <property type="match status" value="1"/>
</dbReference>
<evidence type="ECO:0000313" key="7">
    <source>
        <dbReference type="Proteomes" id="UP000534286"/>
    </source>
</evidence>
<keyword evidence="1" id="KW-0436">Ligase</keyword>
<accession>A0A7W7RUL3</accession>
<dbReference type="Gene3D" id="3.30.930.10">
    <property type="entry name" value="Bira Bifunctional Protein, Domain 2"/>
    <property type="match status" value="1"/>
</dbReference>
<evidence type="ECO:0000259" key="5">
    <source>
        <dbReference type="Pfam" id="PF00152"/>
    </source>
</evidence>
<dbReference type="GO" id="GO:0006430">
    <property type="term" value="P:lysyl-tRNA aminoacylation"/>
    <property type="evidence" value="ECO:0007669"/>
    <property type="project" value="TreeGrafter"/>
</dbReference>
<dbReference type="GO" id="GO:0005829">
    <property type="term" value="C:cytosol"/>
    <property type="evidence" value="ECO:0007669"/>
    <property type="project" value="TreeGrafter"/>
</dbReference>
<dbReference type="PANTHER" id="PTHR42918:SF15">
    <property type="entry name" value="LYSINE--TRNA LIGASE, CHLOROPLASTIC_MITOCHONDRIAL"/>
    <property type="match status" value="1"/>
</dbReference>
<dbReference type="PANTHER" id="PTHR42918">
    <property type="entry name" value="LYSYL-TRNA SYNTHETASE"/>
    <property type="match status" value="1"/>
</dbReference>
<dbReference type="AlphaFoldDB" id="A0A7W7RUL3"/>
<dbReference type="GO" id="GO:0005524">
    <property type="term" value="F:ATP binding"/>
    <property type="evidence" value="ECO:0007669"/>
    <property type="project" value="InterPro"/>
</dbReference>
<organism evidence="6 7">
    <name type="scientific">Streptosporangium album</name>
    <dbReference type="NCBI Taxonomy" id="47479"/>
    <lineage>
        <taxon>Bacteria</taxon>
        <taxon>Bacillati</taxon>
        <taxon>Actinomycetota</taxon>
        <taxon>Actinomycetes</taxon>
        <taxon>Streptosporangiales</taxon>
        <taxon>Streptosporangiaceae</taxon>
        <taxon>Streptosporangium</taxon>
    </lineage>
</organism>
<dbReference type="RefSeq" id="WP_312882317.1">
    <property type="nucleotide sequence ID" value="NZ_BAABEK010000048.1"/>
</dbReference>
<evidence type="ECO:0000256" key="3">
    <source>
        <dbReference type="ARBA" id="ARBA00022840"/>
    </source>
</evidence>
<comment type="caution">
    <text evidence="6">The sequence shown here is derived from an EMBL/GenBank/DDBJ whole genome shotgun (WGS) entry which is preliminary data.</text>
</comment>
<feature type="domain" description="Aminoacyl-tRNA synthetase class II (D/K/N)" evidence="5">
    <location>
        <begin position="12"/>
        <end position="64"/>
    </location>
</feature>
<protein>
    <submittedName>
        <fullName evidence="6">Lysyl-tRNA synthetase class II</fullName>
    </submittedName>
</protein>
<keyword evidence="2" id="KW-0547">Nucleotide-binding</keyword>
<evidence type="ECO:0000313" key="6">
    <source>
        <dbReference type="EMBL" id="MBB4938447.1"/>
    </source>
</evidence>
<dbReference type="GO" id="GO:0000049">
    <property type="term" value="F:tRNA binding"/>
    <property type="evidence" value="ECO:0007669"/>
    <property type="project" value="TreeGrafter"/>
</dbReference>
<dbReference type="Pfam" id="PF00152">
    <property type="entry name" value="tRNA-synt_2"/>
    <property type="match status" value="1"/>
</dbReference>
<evidence type="ECO:0000256" key="2">
    <source>
        <dbReference type="ARBA" id="ARBA00022741"/>
    </source>
</evidence>
<evidence type="ECO:0000256" key="4">
    <source>
        <dbReference type="SAM" id="MobiDB-lite"/>
    </source>
</evidence>
<proteinExistence type="predicted"/>
<keyword evidence="7" id="KW-1185">Reference proteome</keyword>
<dbReference type="EMBL" id="JACHJU010000001">
    <property type="protein sequence ID" value="MBB4938447.1"/>
    <property type="molecule type" value="Genomic_DNA"/>
</dbReference>
<feature type="region of interest" description="Disordered" evidence="4">
    <location>
        <begin position="1"/>
        <end position="32"/>
    </location>
</feature>
<keyword evidence="3" id="KW-0067">ATP-binding</keyword>
<dbReference type="InterPro" id="IPR045864">
    <property type="entry name" value="aa-tRNA-synth_II/BPL/LPL"/>
</dbReference>